<evidence type="ECO:0000313" key="2">
    <source>
        <dbReference type="EMBL" id="BCS96392.1"/>
    </source>
</evidence>
<dbReference type="PANTHER" id="PTHR43798">
    <property type="entry name" value="MONOACYLGLYCEROL LIPASE"/>
    <property type="match status" value="1"/>
</dbReference>
<dbReference type="InterPro" id="IPR050266">
    <property type="entry name" value="AB_hydrolase_sf"/>
</dbReference>
<dbReference type="RefSeq" id="WP_236892707.1">
    <property type="nucleotide sequence ID" value="NZ_AP024488.1"/>
</dbReference>
<accession>A0ABN6F4G7</accession>
<organism evidence="2 3">
    <name type="scientific">Desulfoluna limicola</name>
    <dbReference type="NCBI Taxonomy" id="2810562"/>
    <lineage>
        <taxon>Bacteria</taxon>
        <taxon>Pseudomonadati</taxon>
        <taxon>Thermodesulfobacteriota</taxon>
        <taxon>Desulfobacteria</taxon>
        <taxon>Desulfobacterales</taxon>
        <taxon>Desulfolunaceae</taxon>
        <taxon>Desulfoluna</taxon>
    </lineage>
</organism>
<name>A0ABN6F4G7_9BACT</name>
<dbReference type="InterPro" id="IPR029058">
    <property type="entry name" value="AB_hydrolase_fold"/>
</dbReference>
<feature type="domain" description="AB hydrolase-1" evidence="1">
    <location>
        <begin position="22"/>
        <end position="249"/>
    </location>
</feature>
<protein>
    <submittedName>
        <fullName evidence="2">2-succinyl-6-hydroxy-2,4-cyclohexadiene-1-carboxylate synthase</fullName>
    </submittedName>
</protein>
<evidence type="ECO:0000313" key="3">
    <source>
        <dbReference type="Proteomes" id="UP001320148"/>
    </source>
</evidence>
<gene>
    <name evidence="2" type="primary">menH</name>
    <name evidence="2" type="ORF">DSLASN_20240</name>
</gene>
<dbReference type="EMBL" id="AP024488">
    <property type="protein sequence ID" value="BCS96392.1"/>
    <property type="molecule type" value="Genomic_DNA"/>
</dbReference>
<dbReference type="SUPFAM" id="SSF53474">
    <property type="entry name" value="alpha/beta-Hydrolases"/>
    <property type="match status" value="1"/>
</dbReference>
<dbReference type="Proteomes" id="UP001320148">
    <property type="component" value="Chromosome"/>
</dbReference>
<keyword evidence="3" id="KW-1185">Reference proteome</keyword>
<reference evidence="2 3" key="1">
    <citation type="submission" date="2021-02" db="EMBL/GenBank/DDBJ databases">
        <title>Complete genome of Desulfoluna sp. strain ASN36.</title>
        <authorList>
            <person name="Takahashi A."/>
            <person name="Kojima H."/>
            <person name="Fukui M."/>
        </authorList>
    </citation>
    <scope>NUCLEOTIDE SEQUENCE [LARGE SCALE GENOMIC DNA]</scope>
    <source>
        <strain evidence="2 3">ASN36</strain>
    </source>
</reference>
<sequence>MPVFMYNNQEIHYEFRGDPGTPVVVFVNGLTQRTDHWVQYADNLNKAGYQVLSYDLLGQGTSSKPVLFLDFHENPTILAALLDHLHIDQVYIGGVSFGGIIVLRFGIEYPDRVKGLIPMSCFTEMDATLSKIGINLHTGMTGIGFEYLVSLLIPINFSSKWMAANQDSIPQLERNAASYNDLYGIQNLMESIRDFKSFTHELKEIPCPTLILNGEYDNLTPRWAHELMRVHISSSRLMLMQHVCHAFTIEIPEIVCRVIADFIGQVESGTWVGDKSVWVATDDPNADEIAFPCQGDHTRNIPFAKTYHVR</sequence>
<dbReference type="InterPro" id="IPR000639">
    <property type="entry name" value="Epox_hydrolase-like"/>
</dbReference>
<dbReference type="PRINTS" id="PR00412">
    <property type="entry name" value="EPOXHYDRLASE"/>
</dbReference>
<dbReference type="PRINTS" id="PR00111">
    <property type="entry name" value="ABHYDROLASE"/>
</dbReference>
<dbReference type="InterPro" id="IPR000073">
    <property type="entry name" value="AB_hydrolase_1"/>
</dbReference>
<proteinExistence type="predicted"/>
<evidence type="ECO:0000259" key="1">
    <source>
        <dbReference type="Pfam" id="PF00561"/>
    </source>
</evidence>
<dbReference type="Gene3D" id="3.40.50.1820">
    <property type="entry name" value="alpha/beta hydrolase"/>
    <property type="match status" value="1"/>
</dbReference>
<dbReference type="Pfam" id="PF00561">
    <property type="entry name" value="Abhydrolase_1"/>
    <property type="match status" value="1"/>
</dbReference>